<name>A0A9N9BL35_9GLOM</name>
<organism evidence="4 5">
    <name type="scientific">Paraglomus brasilianum</name>
    <dbReference type="NCBI Taxonomy" id="144538"/>
    <lineage>
        <taxon>Eukaryota</taxon>
        <taxon>Fungi</taxon>
        <taxon>Fungi incertae sedis</taxon>
        <taxon>Mucoromycota</taxon>
        <taxon>Glomeromycotina</taxon>
        <taxon>Glomeromycetes</taxon>
        <taxon>Paraglomerales</taxon>
        <taxon>Paraglomeraceae</taxon>
        <taxon>Paraglomus</taxon>
    </lineage>
</organism>
<evidence type="ECO:0000259" key="1">
    <source>
        <dbReference type="PROSITE" id="PS50090"/>
    </source>
</evidence>
<dbReference type="SUPFAM" id="SSF46689">
    <property type="entry name" value="Homeodomain-like"/>
    <property type="match status" value="1"/>
</dbReference>
<proteinExistence type="predicted"/>
<dbReference type="PROSITE" id="PS51294">
    <property type="entry name" value="HTH_MYB"/>
    <property type="match status" value="1"/>
</dbReference>
<dbReference type="InterPro" id="IPR017884">
    <property type="entry name" value="SANT_dom"/>
</dbReference>
<dbReference type="EMBL" id="CAJVPI010000783">
    <property type="protein sequence ID" value="CAG8571813.1"/>
    <property type="molecule type" value="Genomic_DNA"/>
</dbReference>
<gene>
    <name evidence="4" type="ORF">PBRASI_LOCUS6140</name>
</gene>
<dbReference type="Pfam" id="PF00249">
    <property type="entry name" value="Myb_DNA-binding"/>
    <property type="match status" value="1"/>
</dbReference>
<dbReference type="CDD" id="cd00167">
    <property type="entry name" value="SANT"/>
    <property type="match status" value="1"/>
</dbReference>
<dbReference type="AlphaFoldDB" id="A0A9N9BL35"/>
<dbReference type="InterPro" id="IPR009057">
    <property type="entry name" value="Homeodomain-like_sf"/>
</dbReference>
<feature type="domain" description="HTH myb-type" evidence="3">
    <location>
        <begin position="1"/>
        <end position="47"/>
    </location>
</feature>
<evidence type="ECO:0000259" key="3">
    <source>
        <dbReference type="PROSITE" id="PS51294"/>
    </source>
</evidence>
<protein>
    <submittedName>
        <fullName evidence="4">608_t:CDS:1</fullName>
    </submittedName>
</protein>
<keyword evidence="5" id="KW-1185">Reference proteome</keyword>
<reference evidence="4" key="1">
    <citation type="submission" date="2021-06" db="EMBL/GenBank/DDBJ databases">
        <authorList>
            <person name="Kallberg Y."/>
            <person name="Tangrot J."/>
            <person name="Rosling A."/>
        </authorList>
    </citation>
    <scope>NUCLEOTIDE SEQUENCE</scope>
    <source>
        <strain evidence="4">BR232B</strain>
    </source>
</reference>
<dbReference type="Gene3D" id="1.10.10.60">
    <property type="entry name" value="Homeodomain-like"/>
    <property type="match status" value="1"/>
</dbReference>
<dbReference type="PROSITE" id="PS50090">
    <property type="entry name" value="MYB_LIKE"/>
    <property type="match status" value="1"/>
</dbReference>
<accession>A0A9N9BL35</accession>
<sequence>MSPQWTETEDNLLRVLAHQHGGNWSLIAERLCKATNIMRTAKQCKDR</sequence>
<evidence type="ECO:0000313" key="4">
    <source>
        <dbReference type="EMBL" id="CAG8571813.1"/>
    </source>
</evidence>
<dbReference type="Proteomes" id="UP000789739">
    <property type="component" value="Unassembled WGS sequence"/>
</dbReference>
<feature type="domain" description="Myb-like" evidence="1">
    <location>
        <begin position="1"/>
        <end position="47"/>
    </location>
</feature>
<feature type="domain" description="SANT" evidence="2">
    <location>
        <begin position="1"/>
        <end position="47"/>
    </location>
</feature>
<dbReference type="OrthoDB" id="2143914at2759"/>
<evidence type="ECO:0000259" key="2">
    <source>
        <dbReference type="PROSITE" id="PS51293"/>
    </source>
</evidence>
<dbReference type="InterPro" id="IPR017930">
    <property type="entry name" value="Myb_dom"/>
</dbReference>
<comment type="caution">
    <text evidence="4">The sequence shown here is derived from an EMBL/GenBank/DDBJ whole genome shotgun (WGS) entry which is preliminary data.</text>
</comment>
<dbReference type="InterPro" id="IPR001005">
    <property type="entry name" value="SANT/Myb"/>
</dbReference>
<dbReference type="PROSITE" id="PS51293">
    <property type="entry name" value="SANT"/>
    <property type="match status" value="1"/>
</dbReference>
<evidence type="ECO:0000313" key="5">
    <source>
        <dbReference type="Proteomes" id="UP000789739"/>
    </source>
</evidence>